<accession>A0ABT1NDT6</accession>
<dbReference type="PANTHER" id="PTHR44943">
    <property type="entry name" value="CELLULOSE SYNTHASE OPERON PROTEIN C"/>
    <property type="match status" value="1"/>
</dbReference>
<organism evidence="4 5">
    <name type="scientific">Lutispora saccharofermentans</name>
    <dbReference type="NCBI Taxonomy" id="3024236"/>
    <lineage>
        <taxon>Bacteria</taxon>
        <taxon>Bacillati</taxon>
        <taxon>Bacillota</taxon>
        <taxon>Clostridia</taxon>
        <taxon>Lutisporales</taxon>
        <taxon>Lutisporaceae</taxon>
        <taxon>Lutispora</taxon>
    </lineage>
</organism>
<evidence type="ECO:0000313" key="4">
    <source>
        <dbReference type="EMBL" id="MCQ1529239.1"/>
    </source>
</evidence>
<reference evidence="4 5" key="1">
    <citation type="submission" date="2021-10" db="EMBL/GenBank/DDBJ databases">
        <title>Lutispora strain m25 sp. nov., a thermophilic, non-spore-forming bacterium isolated from a lab-scale methanogenic bioreactor digesting anaerobic sludge.</title>
        <authorList>
            <person name="El Houari A."/>
            <person name="Mcdonald J."/>
        </authorList>
    </citation>
    <scope>NUCLEOTIDE SEQUENCE [LARGE SCALE GENOMIC DNA]</scope>
    <source>
        <strain evidence="5">m25</strain>
    </source>
</reference>
<dbReference type="RefSeq" id="WP_255226759.1">
    <property type="nucleotide sequence ID" value="NZ_JAJEKE010000004.1"/>
</dbReference>
<name>A0ABT1NDT6_9FIRM</name>
<feature type="repeat" description="TPR" evidence="3">
    <location>
        <begin position="47"/>
        <end position="80"/>
    </location>
</feature>
<dbReference type="PROSITE" id="PS50005">
    <property type="entry name" value="TPR"/>
    <property type="match status" value="2"/>
</dbReference>
<keyword evidence="1" id="KW-0677">Repeat</keyword>
<proteinExistence type="predicted"/>
<dbReference type="InterPro" id="IPR011990">
    <property type="entry name" value="TPR-like_helical_dom_sf"/>
</dbReference>
<keyword evidence="5" id="KW-1185">Reference proteome</keyword>
<gene>
    <name evidence="4" type="ORF">LJD61_06700</name>
</gene>
<evidence type="ECO:0000256" key="2">
    <source>
        <dbReference type="ARBA" id="ARBA00022803"/>
    </source>
</evidence>
<feature type="repeat" description="TPR" evidence="3">
    <location>
        <begin position="115"/>
        <end position="148"/>
    </location>
</feature>
<evidence type="ECO:0000256" key="3">
    <source>
        <dbReference type="PROSITE-ProRule" id="PRU00339"/>
    </source>
</evidence>
<evidence type="ECO:0000313" key="5">
    <source>
        <dbReference type="Proteomes" id="UP001651880"/>
    </source>
</evidence>
<dbReference type="Proteomes" id="UP001651880">
    <property type="component" value="Unassembled WGS sequence"/>
</dbReference>
<sequence>MAKFAHLSVTKDRADKETQILLKRSDLPLSAEVLEMEGKIKEDPKSVELWMEKGLALSKQMLFREAIEAYSMALSINPFHALTLRHRGHRFISVRMFHEAAADLELSSRLDPTNWDTWYHLGLAYYLIRDFERAEAAYKKCLEMTHSDELVVAIVDWYWMTLMRLGKQEEADELLYLVTEDTDPGENLSYKRRVLMYKGLIKPDELIDFEGAEFPDLEMATQGYGLANYYYLKGELEKSNKILEEILQKDAFWSAFGYQAAVVDYEARGGI</sequence>
<comment type="caution">
    <text evidence="4">The sequence shown here is derived from an EMBL/GenBank/DDBJ whole genome shotgun (WGS) entry which is preliminary data.</text>
</comment>
<dbReference type="SMART" id="SM00028">
    <property type="entry name" value="TPR"/>
    <property type="match status" value="3"/>
</dbReference>
<dbReference type="EMBL" id="JAJEKE010000004">
    <property type="protein sequence ID" value="MCQ1529239.1"/>
    <property type="molecule type" value="Genomic_DNA"/>
</dbReference>
<dbReference type="Pfam" id="PF00515">
    <property type="entry name" value="TPR_1"/>
    <property type="match status" value="1"/>
</dbReference>
<keyword evidence="2 3" id="KW-0802">TPR repeat</keyword>
<dbReference type="InterPro" id="IPR019734">
    <property type="entry name" value="TPR_rpt"/>
</dbReference>
<dbReference type="SUPFAM" id="SSF48452">
    <property type="entry name" value="TPR-like"/>
    <property type="match status" value="1"/>
</dbReference>
<dbReference type="PANTHER" id="PTHR44943:SF8">
    <property type="entry name" value="TPR REPEAT-CONTAINING PROTEIN MJ0263"/>
    <property type="match status" value="1"/>
</dbReference>
<dbReference type="InterPro" id="IPR051685">
    <property type="entry name" value="Ycf3/AcsC/BcsC/TPR_MFPF"/>
</dbReference>
<evidence type="ECO:0000256" key="1">
    <source>
        <dbReference type="ARBA" id="ARBA00022737"/>
    </source>
</evidence>
<protein>
    <submittedName>
        <fullName evidence="4">Tetratricopeptide repeat protein</fullName>
    </submittedName>
</protein>
<dbReference type="Gene3D" id="1.25.40.10">
    <property type="entry name" value="Tetratricopeptide repeat domain"/>
    <property type="match status" value="1"/>
</dbReference>